<reference evidence="1" key="1">
    <citation type="journal article" date="2015" name="Nature">
        <title>Complex archaea that bridge the gap between prokaryotes and eukaryotes.</title>
        <authorList>
            <person name="Spang A."/>
            <person name="Saw J.H."/>
            <person name="Jorgensen S.L."/>
            <person name="Zaremba-Niedzwiedzka K."/>
            <person name="Martijn J."/>
            <person name="Lind A.E."/>
            <person name="van Eijk R."/>
            <person name="Schleper C."/>
            <person name="Guy L."/>
            <person name="Ettema T.J."/>
        </authorList>
    </citation>
    <scope>NUCLEOTIDE SEQUENCE</scope>
</reference>
<protein>
    <submittedName>
        <fullName evidence="1">Uncharacterized protein</fullName>
    </submittedName>
</protein>
<gene>
    <name evidence="1" type="ORF">LCGC14_2602250</name>
</gene>
<comment type="caution">
    <text evidence="1">The sequence shown here is derived from an EMBL/GenBank/DDBJ whole genome shotgun (WGS) entry which is preliminary data.</text>
</comment>
<dbReference type="AlphaFoldDB" id="A0A0F9D147"/>
<dbReference type="EMBL" id="LAZR01043965">
    <property type="protein sequence ID" value="KKL05813.1"/>
    <property type="molecule type" value="Genomic_DNA"/>
</dbReference>
<name>A0A0F9D147_9ZZZZ</name>
<organism evidence="1">
    <name type="scientific">marine sediment metagenome</name>
    <dbReference type="NCBI Taxonomy" id="412755"/>
    <lineage>
        <taxon>unclassified sequences</taxon>
        <taxon>metagenomes</taxon>
        <taxon>ecological metagenomes</taxon>
    </lineage>
</organism>
<sequence>MSTDIRTWRCGKCQLTVDIPPEYPTTPYLDVLMWIREHRFAHLVDALAAATDEEILVLADDEPNEREDHGAVVGEDAGYVLAGITDLLRDDLPRARKERGL</sequence>
<proteinExistence type="predicted"/>
<evidence type="ECO:0000313" key="1">
    <source>
        <dbReference type="EMBL" id="KKL05813.1"/>
    </source>
</evidence>
<accession>A0A0F9D147</accession>